<sequence>MKAAHDLKSISAGMAVRPPNNKHEAPDKIGTNQTHAEKMVLPRPVRLELAGGVADET</sequence>
<feature type="region of interest" description="Disordered" evidence="1">
    <location>
        <begin position="1"/>
        <end position="43"/>
    </location>
</feature>
<keyword evidence="3" id="KW-1185">Reference proteome</keyword>
<evidence type="ECO:0000313" key="2">
    <source>
        <dbReference type="EMBL" id="KAG2556236.1"/>
    </source>
</evidence>
<protein>
    <submittedName>
        <fullName evidence="2">Uncharacterized protein</fullName>
    </submittedName>
</protein>
<dbReference type="AlphaFoldDB" id="A0A8T0PAF4"/>
<name>A0A8T0PAF4_PANVG</name>
<dbReference type="EMBL" id="CM029052">
    <property type="protein sequence ID" value="KAG2556236.1"/>
    <property type="molecule type" value="Genomic_DNA"/>
</dbReference>
<reference evidence="2" key="1">
    <citation type="submission" date="2020-05" db="EMBL/GenBank/DDBJ databases">
        <title>WGS assembly of Panicum virgatum.</title>
        <authorList>
            <person name="Lovell J.T."/>
            <person name="Jenkins J."/>
            <person name="Shu S."/>
            <person name="Juenger T.E."/>
            <person name="Schmutz J."/>
        </authorList>
    </citation>
    <scope>NUCLEOTIDE SEQUENCE</scope>
    <source>
        <strain evidence="2">AP13</strain>
    </source>
</reference>
<proteinExistence type="predicted"/>
<comment type="caution">
    <text evidence="2">The sequence shown here is derived from an EMBL/GenBank/DDBJ whole genome shotgun (WGS) entry which is preliminary data.</text>
</comment>
<evidence type="ECO:0000313" key="3">
    <source>
        <dbReference type="Proteomes" id="UP000823388"/>
    </source>
</evidence>
<evidence type="ECO:0000256" key="1">
    <source>
        <dbReference type="SAM" id="MobiDB-lite"/>
    </source>
</evidence>
<dbReference type="Proteomes" id="UP000823388">
    <property type="component" value="Chromosome 8N"/>
</dbReference>
<accession>A0A8T0PAF4</accession>
<gene>
    <name evidence="2" type="ORF">PVAP13_8NG070400</name>
</gene>
<organism evidence="2 3">
    <name type="scientific">Panicum virgatum</name>
    <name type="common">Blackwell switchgrass</name>
    <dbReference type="NCBI Taxonomy" id="38727"/>
    <lineage>
        <taxon>Eukaryota</taxon>
        <taxon>Viridiplantae</taxon>
        <taxon>Streptophyta</taxon>
        <taxon>Embryophyta</taxon>
        <taxon>Tracheophyta</taxon>
        <taxon>Spermatophyta</taxon>
        <taxon>Magnoliopsida</taxon>
        <taxon>Liliopsida</taxon>
        <taxon>Poales</taxon>
        <taxon>Poaceae</taxon>
        <taxon>PACMAD clade</taxon>
        <taxon>Panicoideae</taxon>
        <taxon>Panicodae</taxon>
        <taxon>Paniceae</taxon>
        <taxon>Panicinae</taxon>
        <taxon>Panicum</taxon>
        <taxon>Panicum sect. Hiantes</taxon>
    </lineage>
</organism>